<dbReference type="AlphaFoldDB" id="A0A2N9FLR7"/>
<accession>A0A2N9FLR7</accession>
<evidence type="ECO:0000313" key="1">
    <source>
        <dbReference type="EMBL" id="SPC88035.1"/>
    </source>
</evidence>
<name>A0A2N9FLR7_FAGSY</name>
<reference evidence="1" key="1">
    <citation type="submission" date="2018-02" db="EMBL/GenBank/DDBJ databases">
        <authorList>
            <person name="Cohen D.B."/>
            <person name="Kent A.D."/>
        </authorList>
    </citation>
    <scope>NUCLEOTIDE SEQUENCE</scope>
</reference>
<proteinExistence type="predicted"/>
<protein>
    <submittedName>
        <fullName evidence="1">Uncharacterized protein</fullName>
    </submittedName>
</protein>
<sequence length="72" mass="7729">MEVLSLAMEVLSPSSFFLCSGARASELGCICFCSVYTNSISFLDVQSTTSLKNEIDSFGLLALLVQDVLLSL</sequence>
<organism evidence="1">
    <name type="scientific">Fagus sylvatica</name>
    <name type="common">Beechnut</name>
    <dbReference type="NCBI Taxonomy" id="28930"/>
    <lineage>
        <taxon>Eukaryota</taxon>
        <taxon>Viridiplantae</taxon>
        <taxon>Streptophyta</taxon>
        <taxon>Embryophyta</taxon>
        <taxon>Tracheophyta</taxon>
        <taxon>Spermatophyta</taxon>
        <taxon>Magnoliopsida</taxon>
        <taxon>eudicotyledons</taxon>
        <taxon>Gunneridae</taxon>
        <taxon>Pentapetalae</taxon>
        <taxon>rosids</taxon>
        <taxon>fabids</taxon>
        <taxon>Fagales</taxon>
        <taxon>Fagaceae</taxon>
        <taxon>Fagus</taxon>
    </lineage>
</organism>
<dbReference type="EMBL" id="OIVN01000968">
    <property type="protein sequence ID" value="SPC88035.1"/>
    <property type="molecule type" value="Genomic_DNA"/>
</dbReference>
<gene>
    <name evidence="1" type="ORF">FSB_LOCUS15917</name>
</gene>